<proteinExistence type="predicted"/>
<organism evidence="2 3">
    <name type="scientific">Fonticella tunisiensis</name>
    <dbReference type="NCBI Taxonomy" id="1096341"/>
    <lineage>
        <taxon>Bacteria</taxon>
        <taxon>Bacillati</taxon>
        <taxon>Bacillota</taxon>
        <taxon>Clostridia</taxon>
        <taxon>Eubacteriales</taxon>
        <taxon>Clostridiaceae</taxon>
        <taxon>Fonticella</taxon>
    </lineage>
</organism>
<dbReference type="Proteomes" id="UP000295325">
    <property type="component" value="Unassembled WGS sequence"/>
</dbReference>
<protein>
    <submittedName>
        <fullName evidence="2">Septum formation initiator</fullName>
    </submittedName>
</protein>
<name>A0A4R7KVD7_9CLOT</name>
<sequence length="91" mass="11018">MKVNRKKAFLWGVIILVFGSIFVEQQFIINRLNKQYKVYQEQLKNLKSKNDNLKEELKQIQRKDYIERVAREKLGLIKPDEVLIKDRNKKK</sequence>
<dbReference type="EMBL" id="SOAZ01000002">
    <property type="protein sequence ID" value="TDT63471.1"/>
    <property type="molecule type" value="Genomic_DNA"/>
</dbReference>
<reference evidence="2 3" key="1">
    <citation type="submission" date="2019-03" db="EMBL/GenBank/DDBJ databases">
        <title>Genomic Encyclopedia of Type Strains, Phase IV (KMG-IV): sequencing the most valuable type-strain genomes for metagenomic binning, comparative biology and taxonomic classification.</title>
        <authorList>
            <person name="Goeker M."/>
        </authorList>
    </citation>
    <scope>NUCLEOTIDE SEQUENCE [LARGE SCALE GENOMIC DNA]</scope>
    <source>
        <strain evidence="2 3">DSM 24455</strain>
    </source>
</reference>
<gene>
    <name evidence="2" type="ORF">EDD71_102233</name>
</gene>
<comment type="caution">
    <text evidence="2">The sequence shown here is derived from an EMBL/GenBank/DDBJ whole genome shotgun (WGS) entry which is preliminary data.</text>
</comment>
<dbReference type="RefSeq" id="WP_133627116.1">
    <property type="nucleotide sequence ID" value="NZ_SOAZ01000002.1"/>
</dbReference>
<evidence type="ECO:0000313" key="2">
    <source>
        <dbReference type="EMBL" id="TDT63471.1"/>
    </source>
</evidence>
<dbReference type="OrthoDB" id="1771181at2"/>
<dbReference type="InterPro" id="IPR007060">
    <property type="entry name" value="FtsL/DivIC"/>
</dbReference>
<evidence type="ECO:0000313" key="3">
    <source>
        <dbReference type="Proteomes" id="UP000295325"/>
    </source>
</evidence>
<keyword evidence="1" id="KW-0175">Coiled coil</keyword>
<evidence type="ECO:0000256" key="1">
    <source>
        <dbReference type="SAM" id="Coils"/>
    </source>
</evidence>
<dbReference type="Pfam" id="PF04977">
    <property type="entry name" value="DivIC"/>
    <property type="match status" value="1"/>
</dbReference>
<accession>A0A4R7KVD7</accession>
<dbReference type="AlphaFoldDB" id="A0A4R7KVD7"/>
<feature type="coiled-coil region" evidence="1">
    <location>
        <begin position="29"/>
        <end position="63"/>
    </location>
</feature>
<keyword evidence="3" id="KW-1185">Reference proteome</keyword>